<dbReference type="InterPro" id="IPR025591">
    <property type="entry name" value="RloB"/>
</dbReference>
<dbReference type="EMBL" id="CP023777">
    <property type="protein sequence ID" value="ATL47214.1"/>
    <property type="molecule type" value="Genomic_DNA"/>
</dbReference>
<dbReference type="RefSeq" id="WP_098193596.1">
    <property type="nucleotide sequence ID" value="NZ_CP023777.1"/>
</dbReference>
<evidence type="ECO:0000313" key="2">
    <source>
        <dbReference type="Proteomes" id="UP000220133"/>
    </source>
</evidence>
<dbReference type="AlphaFoldDB" id="A0A291QTN9"/>
<dbReference type="KEGG" id="cbae:COR50_08480"/>
<dbReference type="OrthoDB" id="9796523at2"/>
<evidence type="ECO:0000313" key="1">
    <source>
        <dbReference type="EMBL" id="ATL47214.1"/>
    </source>
</evidence>
<protein>
    <submittedName>
        <fullName evidence="1">RloB-like protein</fullName>
    </submittedName>
</protein>
<gene>
    <name evidence="1" type="ORF">COR50_08480</name>
</gene>
<sequence>MRIPKIKAPKTNPVFAVVVDGETEVWYLQMLKRNDREIRVSIKPEIPNKKSVEEQYNLVCDLANKEFTKVFWIIDLDTVIKEENEAPKGKKSPLKSFEEYRTDFTKNYENVVVIVNNPCLEFWFLLHFEKTSKYFSNCSGAETELKKHLKNYEKTQKFFTKQNDDIYLKLKPNLKTGLANSIALGNFDNENPKKAMCEMELLFQSDELKKHFE</sequence>
<dbReference type="Proteomes" id="UP000220133">
    <property type="component" value="Chromosome"/>
</dbReference>
<name>A0A291QTN9_9BACT</name>
<organism evidence="1 2">
    <name type="scientific">Chitinophaga caeni</name>
    <dbReference type="NCBI Taxonomy" id="2029983"/>
    <lineage>
        <taxon>Bacteria</taxon>
        <taxon>Pseudomonadati</taxon>
        <taxon>Bacteroidota</taxon>
        <taxon>Chitinophagia</taxon>
        <taxon>Chitinophagales</taxon>
        <taxon>Chitinophagaceae</taxon>
        <taxon>Chitinophaga</taxon>
    </lineage>
</organism>
<proteinExistence type="predicted"/>
<accession>A0A291QTN9</accession>
<dbReference type="Pfam" id="PF13707">
    <property type="entry name" value="RloB"/>
    <property type="match status" value="1"/>
</dbReference>
<reference evidence="1 2" key="1">
    <citation type="submission" date="2017-10" db="EMBL/GenBank/DDBJ databases">
        <title>Paenichitinophaga pekingensis gen. nov., sp. nov., isolated from activated sludge.</title>
        <authorList>
            <person name="Jin D."/>
            <person name="Kong X."/>
            <person name="Deng Y."/>
            <person name="Bai Z."/>
        </authorList>
    </citation>
    <scope>NUCLEOTIDE SEQUENCE [LARGE SCALE GENOMIC DNA]</scope>
    <source>
        <strain evidence="1 2">13</strain>
    </source>
</reference>
<keyword evidence="2" id="KW-1185">Reference proteome</keyword>